<reference evidence="2 3" key="1">
    <citation type="submission" date="2020-07" db="EMBL/GenBank/DDBJ databases">
        <title>Trichoderma asperellum IC-1 whole genome shotgun sequence.</title>
        <authorList>
            <person name="Kanamasa S."/>
            <person name="Takahashi H."/>
        </authorList>
    </citation>
    <scope>NUCLEOTIDE SEQUENCE [LARGE SCALE GENOMIC DNA]</scope>
    <source>
        <strain evidence="2 3">IC-1</strain>
    </source>
</reference>
<organism evidence="2 3">
    <name type="scientific">Trichoderma asperellum</name>
    <name type="common">Filamentous fungus</name>
    <dbReference type="NCBI Taxonomy" id="101201"/>
    <lineage>
        <taxon>Eukaryota</taxon>
        <taxon>Fungi</taxon>
        <taxon>Dikarya</taxon>
        <taxon>Ascomycota</taxon>
        <taxon>Pezizomycotina</taxon>
        <taxon>Sordariomycetes</taxon>
        <taxon>Hypocreomycetidae</taxon>
        <taxon>Hypocreales</taxon>
        <taxon>Hypocreaceae</taxon>
        <taxon>Trichoderma</taxon>
    </lineage>
</organism>
<evidence type="ECO:0000313" key="2">
    <source>
        <dbReference type="EMBL" id="GFP52946.1"/>
    </source>
</evidence>
<feature type="region of interest" description="Disordered" evidence="1">
    <location>
        <begin position="1"/>
        <end position="56"/>
    </location>
</feature>
<feature type="compositionally biased region" description="Polar residues" evidence="1">
    <location>
        <begin position="11"/>
        <end position="20"/>
    </location>
</feature>
<dbReference type="Proteomes" id="UP000517252">
    <property type="component" value="Unassembled WGS sequence"/>
</dbReference>
<gene>
    <name evidence="2" type="ORF">TASIC1_0002013000</name>
</gene>
<accession>A0A6V8QMB5</accession>
<comment type="caution">
    <text evidence="2">The sequence shown here is derived from an EMBL/GenBank/DDBJ whole genome shotgun (WGS) entry which is preliminary data.</text>
</comment>
<name>A0A6V8QMB5_TRIAP</name>
<evidence type="ECO:0000256" key="1">
    <source>
        <dbReference type="SAM" id="MobiDB-lite"/>
    </source>
</evidence>
<dbReference type="AlphaFoldDB" id="A0A6V8QMB5"/>
<protein>
    <submittedName>
        <fullName evidence="2">Uncharacterized protein</fullName>
    </submittedName>
</protein>
<sequence>MAKAPPKRGQNLDSEPQSLRASEPQAGHQAAPRQQQQLHFPKQKSPGSGCQSETEVELSEVAAGPISSSAYFVWTQQLCNSATT</sequence>
<evidence type="ECO:0000313" key="3">
    <source>
        <dbReference type="Proteomes" id="UP000517252"/>
    </source>
</evidence>
<dbReference type="EMBL" id="BLZH01000002">
    <property type="protein sequence ID" value="GFP52946.1"/>
    <property type="molecule type" value="Genomic_DNA"/>
</dbReference>
<proteinExistence type="predicted"/>